<gene>
    <name evidence="2" type="primary">14</name>
    <name evidence="2" type="ORF">PBI_DUKE13_14</name>
</gene>
<dbReference type="Gene3D" id="3.90.550.10">
    <property type="entry name" value="Spore Coat Polysaccharide Biosynthesis Protein SpsA, Chain A"/>
    <property type="match status" value="1"/>
</dbReference>
<dbReference type="EMBL" id="MK279849">
    <property type="protein sequence ID" value="AZS07358.1"/>
    <property type="molecule type" value="Genomic_DNA"/>
</dbReference>
<dbReference type="InterPro" id="IPR001173">
    <property type="entry name" value="Glyco_trans_2-like"/>
</dbReference>
<evidence type="ECO:0000313" key="3">
    <source>
        <dbReference type="Proteomes" id="UP000287876"/>
    </source>
</evidence>
<proteinExistence type="predicted"/>
<dbReference type="Pfam" id="PF00535">
    <property type="entry name" value="Glycos_transf_2"/>
    <property type="match status" value="1"/>
</dbReference>
<organism evidence="2 3">
    <name type="scientific">Mycobacterium phage Duke13</name>
    <dbReference type="NCBI Taxonomy" id="2499038"/>
    <lineage>
        <taxon>Viruses</taxon>
        <taxon>Duplodnaviria</taxon>
        <taxon>Heunggongvirae</taxon>
        <taxon>Uroviricota</taxon>
        <taxon>Caudoviricetes</taxon>
        <taxon>Omegavirus</taxon>
        <taxon>Omegavirus baka</taxon>
    </lineage>
</organism>
<dbReference type="CDD" id="cd00761">
    <property type="entry name" value="Glyco_tranf_GTA_type"/>
    <property type="match status" value="1"/>
</dbReference>
<evidence type="ECO:0000259" key="1">
    <source>
        <dbReference type="Pfam" id="PF00535"/>
    </source>
</evidence>
<feature type="domain" description="Glycosyltransferase 2-like" evidence="1">
    <location>
        <begin position="13"/>
        <end position="122"/>
    </location>
</feature>
<reference evidence="2 3" key="1">
    <citation type="submission" date="2018-12" db="EMBL/GenBank/DDBJ databases">
        <authorList>
            <person name="Betsko A.J."/>
            <person name="Stoner T.H."/>
            <person name="Garlena R.A."/>
            <person name="Russell D.A."/>
            <person name="Pope W.H."/>
            <person name="Jacobs-Sera D."/>
            <person name="Hatfull G.F."/>
        </authorList>
    </citation>
    <scope>NUCLEOTIDE SEQUENCE [LARGE SCALE GENOMIC DNA]</scope>
</reference>
<protein>
    <submittedName>
        <fullName evidence="2">Glycosyltransferase</fullName>
    </submittedName>
</protein>
<accession>A0A3S9UAN7</accession>
<dbReference type="Proteomes" id="UP000287876">
    <property type="component" value="Segment"/>
</dbReference>
<name>A0A3S9UAN7_9CAUD</name>
<dbReference type="SUPFAM" id="SSF53448">
    <property type="entry name" value="Nucleotide-diphospho-sugar transferases"/>
    <property type="match status" value="1"/>
</dbReference>
<dbReference type="InterPro" id="IPR029044">
    <property type="entry name" value="Nucleotide-diphossugar_trans"/>
</dbReference>
<sequence>MIGVVTSAWGDYGKYLPEWAESLANQAVRPAQAVIVDAGCTDAEGVARAVQILNEAGIPAKTGRVEYTTLGAARNAATALCDAEWVSHLDADDLFLPNAVADIAELTDNHDVISFGCIRDGRPITFPEATAEMILNRQVCVYSCGAFRKSLWEQRPWQTLNDWCDSTYWVGLAHLGARFASTGKVGFVYRQHGDSVSHTISPADKQFAIDQWLSSIEHWQF</sequence>
<evidence type="ECO:0000313" key="2">
    <source>
        <dbReference type="EMBL" id="AZS07358.1"/>
    </source>
</evidence>